<feature type="compositionally biased region" description="Pro residues" evidence="3">
    <location>
        <begin position="730"/>
        <end position="741"/>
    </location>
</feature>
<dbReference type="EMBL" id="JAAWVQ010129449">
    <property type="protein sequence ID" value="MBN3283636.1"/>
    <property type="molecule type" value="Genomic_DNA"/>
</dbReference>
<evidence type="ECO:0000259" key="4">
    <source>
        <dbReference type="PROSITE" id="PS51339"/>
    </source>
</evidence>
<feature type="non-terminal residue" evidence="5">
    <location>
        <position position="1048"/>
    </location>
</feature>
<feature type="region of interest" description="Disordered" evidence="3">
    <location>
        <begin position="582"/>
        <end position="676"/>
    </location>
</feature>
<dbReference type="Proteomes" id="UP001166093">
    <property type="component" value="Unassembled WGS sequence"/>
</dbReference>
<dbReference type="SUPFAM" id="SSF50729">
    <property type="entry name" value="PH domain-like"/>
    <property type="match status" value="1"/>
</dbReference>
<protein>
    <submittedName>
        <fullName evidence="5">MTMR3 protein</fullName>
    </submittedName>
</protein>
<accession>A0ABS2YAB8</accession>
<dbReference type="InterPro" id="IPR029021">
    <property type="entry name" value="Prot-tyrosine_phosphatase-like"/>
</dbReference>
<dbReference type="SMART" id="SM00404">
    <property type="entry name" value="PTPc_motif"/>
    <property type="match status" value="1"/>
</dbReference>
<reference evidence="5" key="1">
    <citation type="journal article" date="2021" name="Cell">
        <title>Tracing the genetic footprints of vertebrate landing in non-teleost ray-finned fishes.</title>
        <authorList>
            <person name="Bi X."/>
            <person name="Wang K."/>
            <person name="Yang L."/>
            <person name="Pan H."/>
            <person name="Jiang H."/>
            <person name="Wei Q."/>
            <person name="Fang M."/>
            <person name="Yu H."/>
            <person name="Zhu C."/>
            <person name="Cai Y."/>
            <person name="He Y."/>
            <person name="Gan X."/>
            <person name="Zeng H."/>
            <person name="Yu D."/>
            <person name="Zhu Y."/>
            <person name="Jiang H."/>
            <person name="Qiu Q."/>
            <person name="Yang H."/>
            <person name="Zhang Y.E."/>
            <person name="Wang W."/>
            <person name="Zhu M."/>
            <person name="He S."/>
            <person name="Zhang G."/>
        </authorList>
    </citation>
    <scope>NUCLEOTIDE SEQUENCE</scope>
    <source>
        <strain evidence="5">Pddl_001</strain>
    </source>
</reference>
<dbReference type="PROSITE" id="PS51339">
    <property type="entry name" value="PPASE_MYOTUBULARIN"/>
    <property type="match status" value="1"/>
</dbReference>
<evidence type="ECO:0000313" key="6">
    <source>
        <dbReference type="Proteomes" id="UP001166093"/>
    </source>
</evidence>
<evidence type="ECO:0000313" key="5">
    <source>
        <dbReference type="EMBL" id="MBN3283636.1"/>
    </source>
</evidence>
<feature type="compositionally biased region" description="Polar residues" evidence="3">
    <location>
        <begin position="798"/>
        <end position="813"/>
    </location>
</feature>
<keyword evidence="6" id="KW-1185">Reference proteome</keyword>
<dbReference type="InterPro" id="IPR030564">
    <property type="entry name" value="Myotubularin"/>
</dbReference>
<organism evidence="5 6">
    <name type="scientific">Polyodon spathula</name>
    <name type="common">North American paddlefish</name>
    <name type="synonym">Squalus spathula</name>
    <dbReference type="NCBI Taxonomy" id="7913"/>
    <lineage>
        <taxon>Eukaryota</taxon>
        <taxon>Metazoa</taxon>
        <taxon>Chordata</taxon>
        <taxon>Craniata</taxon>
        <taxon>Vertebrata</taxon>
        <taxon>Euteleostomi</taxon>
        <taxon>Actinopterygii</taxon>
        <taxon>Chondrostei</taxon>
        <taxon>Acipenseriformes</taxon>
        <taxon>Polyodontidae</taxon>
        <taxon>Polyodon</taxon>
    </lineage>
</organism>
<feature type="region of interest" description="Disordered" evidence="3">
    <location>
        <begin position="700"/>
        <end position="767"/>
    </location>
</feature>
<feature type="region of interest" description="Disordered" evidence="3">
    <location>
        <begin position="798"/>
        <end position="851"/>
    </location>
</feature>
<dbReference type="SUPFAM" id="SSF52799">
    <property type="entry name" value="(Phosphotyrosine protein) phosphatases II"/>
    <property type="match status" value="1"/>
</dbReference>
<gene>
    <name evidence="5" type="primary">Mtmr3_1</name>
    <name evidence="5" type="ORF">GTO93_0000805</name>
</gene>
<evidence type="ECO:0000256" key="3">
    <source>
        <dbReference type="SAM" id="MobiDB-lite"/>
    </source>
</evidence>
<dbReference type="PANTHER" id="PTHR10807:SF66">
    <property type="entry name" value="MYOTUBULARIN-RELATED PROTEIN 3"/>
    <property type="match status" value="1"/>
</dbReference>
<comment type="similarity">
    <text evidence="1">Belongs to the protein-tyrosine phosphatase family. Non-receptor class myotubularin subfamily.</text>
</comment>
<keyword evidence="2" id="KW-0443">Lipid metabolism</keyword>
<proteinExistence type="inferred from homology"/>
<evidence type="ECO:0000256" key="1">
    <source>
        <dbReference type="ARBA" id="ARBA00007471"/>
    </source>
</evidence>
<dbReference type="InterPro" id="IPR003595">
    <property type="entry name" value="Tyr_Pase_cat"/>
</dbReference>
<dbReference type="InterPro" id="IPR016130">
    <property type="entry name" value="Tyr_Pase_AS"/>
</dbReference>
<feature type="compositionally biased region" description="Basic and acidic residues" evidence="3">
    <location>
        <begin position="745"/>
        <end position="756"/>
    </location>
</feature>
<feature type="compositionally biased region" description="Basic and acidic residues" evidence="3">
    <location>
        <begin position="700"/>
        <end position="725"/>
    </location>
</feature>
<dbReference type="PANTHER" id="PTHR10807">
    <property type="entry name" value="MYOTUBULARIN-RELATED"/>
    <property type="match status" value="1"/>
</dbReference>
<evidence type="ECO:0000256" key="2">
    <source>
        <dbReference type="ARBA" id="ARBA00023098"/>
    </source>
</evidence>
<dbReference type="Pfam" id="PF06602">
    <property type="entry name" value="Myotub-related"/>
    <property type="match status" value="1"/>
</dbReference>
<sequence length="1048" mass="116890">QDDEGQQSLECIQANQIFPRKHPVLEEESLQVPFPELHGEFTEYVGRADDAIIAMSNYRLHIKFKESVVNVPLQLIECVECRDMFQLHVICKDCKVIRCQFSTFEQCQEWLKRLNGGIRPPSHLEELFSFAFHAWCVEVYAGEKEQHGELCRPGEHVTSRFKNEVERMGFDLQNAWRITEINNKYRLCASYPQLLLVPAWITDKELESVGGFRSWKRFPAVVYRHQSTGAVIARCGQPEVSWWGWRNADDEHLVQSIAKACAIDCSSSKHLANGNCLRDYSNGTDVSDGEFDSSMTHGTGVESLAIQPQKLLILDARSYAAAVANRAKGGGCECPEYYPNCEVVFMGMANIHSIRKSFQSLRLLCTQMPDPANWLSALEGTKWLQHLSVLLKVSLLVVNAVDRDLRPVLVHCSDGWDRTPQIVALSKLLLDPFYRTIEGFQVLVETEWLDFGHKFADRCGHGENSDDLNERCPVFLQWLDCVHQLHRQFPCSFEFNEAFLVKLVQHTYSCLFGTFLCNNGKEREDRHTQERSCSVWSLLRPASRAFRNMLYSSHSETVLHPVCHVRNLMLWSAVYLPNPSPSTPTDESCAPYPVPGSTSEDQPLGRLPKTRSFDNLPSACEAGGSLAPNRRSSDPSLNEKWQDHCRSLELNVGPEGGRQDQGEGPPAGGASGPTTDSTLEAELLVEVGVAEGQMENILHEATKEESGAEDPKKEMNSDSTDKPQQEDLPALPPPPPLPPALPALENKKSARDHASESPESYVAQDPAGLSNSISRVPILAGLSGPVFRTIANGYSQAVSMESNESESHYTTPQHSPPPSLAPERLEDRASLMESSTETLTEEEGRQEGVPTACLSSRLTLNGGHRLSQSALLPNLSGEFKQEEPVCNGEVSEGEPWPPHLPRINGHYPNGERVSLSRQISAASCGSLAPHARGSGSSVCQHRCPHSFMGRPPPSPEQPARSHLDDDGLAVYNDIIQQRLRQIEAGHQLEVETLKKQVQELWSRLESQHFNNSLRINGDTGDEVVRHSLGGELRKCRLEVIHLSIIEWD</sequence>
<feature type="domain" description="Myotubularin phosphatase" evidence="4">
    <location>
        <begin position="155"/>
        <end position="575"/>
    </location>
</feature>
<dbReference type="PROSITE" id="PS00383">
    <property type="entry name" value="TYR_PHOSPHATASE_1"/>
    <property type="match status" value="1"/>
</dbReference>
<name>A0ABS2YAB8_POLSP</name>
<feature type="non-terminal residue" evidence="5">
    <location>
        <position position="1"/>
    </location>
</feature>
<comment type="caution">
    <text evidence="5">The sequence shown here is derived from an EMBL/GenBank/DDBJ whole genome shotgun (WGS) entry which is preliminary data.</text>
</comment>
<dbReference type="InterPro" id="IPR010569">
    <property type="entry name" value="Myotubularin-like_Pase_dom"/>
</dbReference>